<dbReference type="RefSeq" id="WP_037512079.1">
    <property type="nucleotide sequence ID" value="NZ_CAIGKD010000008.1"/>
</dbReference>
<keyword evidence="6" id="KW-0472">Membrane</keyword>
<sequence>MDETASDDRRPITGDPTPERDEILRDRGIDPIGGMTPAKRNTALIFAGTAMVLGILWVNSGPSGKPAANLMAKPEATAKRTDLSARETVAYDAVAARPKPLGAPQSDPNAPVLNPGPDGQVVGSDGQIVPAMQPGATPAPSAQNNRQNIAEQARRSTLIAYGGRSQGLATSAPDGTGSGRPGSLMAPGEDVDGQPQRGAPNALDALRQSSPIGEARASMLPNRNYLVTAGTLIPCVLQTAMNSAQPGYTSCLIPRDVYSENGRVVLMEKGTKVVGEYHGGIQQGQNRLFVLWTRAVTPQGVRIDLASPGSDALGRAGIAGSVDTFFWARFGSALLLSLVDDGAYIAGQAVANGNNNFNNTTRAPSEGASIALQNSINIRPVLKKNQGEEVGIFVAKDFNFADVYNLELRREK</sequence>
<evidence type="ECO:0000313" key="9">
    <source>
        <dbReference type="Proteomes" id="UP000464086"/>
    </source>
</evidence>
<proteinExistence type="inferred from homology"/>
<reference evidence="8 9" key="1">
    <citation type="submission" date="2019-12" db="EMBL/GenBank/DDBJ databases">
        <title>Functional and genomic insights into the Sphingobium yanoikuyae YC-JY1, a bacterium efficiently degrading bisphenol A.</title>
        <authorList>
            <person name="Jia Y."/>
            <person name="Li X."/>
            <person name="Wang J."/>
            <person name="Eltoukhy A."/>
            <person name="Lamraoui I."/>
            <person name="Yan Y."/>
        </authorList>
    </citation>
    <scope>NUCLEOTIDE SEQUENCE [LARGE SCALE GENOMIC DNA]</scope>
    <source>
        <strain evidence="8 9">YC-JY1</strain>
    </source>
</reference>
<feature type="region of interest" description="Disordered" evidence="7">
    <location>
        <begin position="163"/>
        <end position="201"/>
    </location>
</feature>
<dbReference type="Pfam" id="PF03743">
    <property type="entry name" value="TrbI"/>
    <property type="match status" value="1"/>
</dbReference>
<dbReference type="AlphaFoldDB" id="A0A085K0N0"/>
<evidence type="ECO:0000256" key="2">
    <source>
        <dbReference type="ARBA" id="ARBA00010265"/>
    </source>
</evidence>
<protein>
    <submittedName>
        <fullName evidence="8">Conjugal transfer protein TrbI</fullName>
    </submittedName>
</protein>
<dbReference type="Proteomes" id="UP000464086">
    <property type="component" value="Chromosome"/>
</dbReference>
<accession>A0A085K0N0</accession>
<dbReference type="CDD" id="cd16429">
    <property type="entry name" value="VirB10"/>
    <property type="match status" value="1"/>
</dbReference>
<dbReference type="InterPro" id="IPR047695">
    <property type="entry name" value="T4SS_VirB10/PtlG"/>
</dbReference>
<organism evidence="8 9">
    <name type="scientific">Sphingobium yanoikuyae</name>
    <name type="common">Sphingomonas yanoikuyae</name>
    <dbReference type="NCBI Taxonomy" id="13690"/>
    <lineage>
        <taxon>Bacteria</taxon>
        <taxon>Pseudomonadati</taxon>
        <taxon>Pseudomonadota</taxon>
        <taxon>Alphaproteobacteria</taxon>
        <taxon>Sphingomonadales</taxon>
        <taxon>Sphingomonadaceae</taxon>
        <taxon>Sphingobium</taxon>
    </lineage>
</organism>
<dbReference type="InterPro" id="IPR005498">
    <property type="entry name" value="T4SS_VirB10/TraB/TrbI"/>
</dbReference>
<evidence type="ECO:0000256" key="5">
    <source>
        <dbReference type="ARBA" id="ARBA00022989"/>
    </source>
</evidence>
<keyword evidence="3" id="KW-1003">Cell membrane</keyword>
<feature type="region of interest" description="Disordered" evidence="7">
    <location>
        <begin position="97"/>
        <end position="148"/>
    </location>
</feature>
<keyword evidence="4" id="KW-0812">Transmembrane</keyword>
<dbReference type="NCBIfam" id="NF038091">
    <property type="entry name" value="T4SS_VirB10"/>
    <property type="match status" value="1"/>
</dbReference>
<gene>
    <name evidence="8" type="ORF">GS397_21550</name>
</gene>
<dbReference type="EMBL" id="CP047218">
    <property type="protein sequence ID" value="QHD69385.1"/>
    <property type="molecule type" value="Genomic_DNA"/>
</dbReference>
<comment type="similarity">
    <text evidence="2">Belongs to the TrbI/VirB10 family.</text>
</comment>
<evidence type="ECO:0000256" key="4">
    <source>
        <dbReference type="ARBA" id="ARBA00022692"/>
    </source>
</evidence>
<feature type="region of interest" description="Disordered" evidence="7">
    <location>
        <begin position="1"/>
        <end position="34"/>
    </location>
</feature>
<evidence type="ECO:0000256" key="1">
    <source>
        <dbReference type="ARBA" id="ARBA00004162"/>
    </source>
</evidence>
<evidence type="ECO:0000256" key="6">
    <source>
        <dbReference type="ARBA" id="ARBA00023136"/>
    </source>
</evidence>
<dbReference type="Gene3D" id="2.40.128.260">
    <property type="entry name" value="Type IV secretion system, VirB10/TraB/TrbI"/>
    <property type="match status" value="2"/>
</dbReference>
<evidence type="ECO:0000256" key="3">
    <source>
        <dbReference type="ARBA" id="ARBA00022475"/>
    </source>
</evidence>
<evidence type="ECO:0000256" key="7">
    <source>
        <dbReference type="SAM" id="MobiDB-lite"/>
    </source>
</evidence>
<feature type="compositionally biased region" description="Basic and acidic residues" evidence="7">
    <location>
        <begin position="1"/>
        <end position="29"/>
    </location>
</feature>
<name>A0A085K0N0_SPHYA</name>
<keyword evidence="5" id="KW-1133">Transmembrane helix</keyword>
<dbReference type="InterPro" id="IPR042217">
    <property type="entry name" value="T4SS_VirB10/TrbI"/>
</dbReference>
<comment type="subcellular location">
    <subcellularLocation>
        <location evidence="1">Cell membrane</location>
        <topology evidence="1">Single-pass membrane protein</topology>
    </subcellularLocation>
</comment>
<evidence type="ECO:0000313" key="8">
    <source>
        <dbReference type="EMBL" id="QHD69385.1"/>
    </source>
</evidence>
<dbReference type="GO" id="GO:0005886">
    <property type="term" value="C:plasma membrane"/>
    <property type="evidence" value="ECO:0007669"/>
    <property type="project" value="UniProtKB-SubCell"/>
</dbReference>